<organism evidence="1 2">
    <name type="scientific">Jaapia argillacea MUCL 33604</name>
    <dbReference type="NCBI Taxonomy" id="933084"/>
    <lineage>
        <taxon>Eukaryota</taxon>
        <taxon>Fungi</taxon>
        <taxon>Dikarya</taxon>
        <taxon>Basidiomycota</taxon>
        <taxon>Agaricomycotina</taxon>
        <taxon>Agaricomycetes</taxon>
        <taxon>Agaricomycetidae</taxon>
        <taxon>Jaapiales</taxon>
        <taxon>Jaapiaceae</taxon>
        <taxon>Jaapia</taxon>
    </lineage>
</organism>
<evidence type="ECO:0000313" key="2">
    <source>
        <dbReference type="Proteomes" id="UP000027265"/>
    </source>
</evidence>
<dbReference type="InParanoid" id="A0A067PC74"/>
<keyword evidence="2" id="KW-1185">Reference proteome</keyword>
<gene>
    <name evidence="1" type="ORF">JAAARDRAFT_210571</name>
</gene>
<dbReference type="Proteomes" id="UP000027265">
    <property type="component" value="Unassembled WGS sequence"/>
</dbReference>
<reference evidence="2" key="1">
    <citation type="journal article" date="2014" name="Proc. Natl. Acad. Sci. U.S.A.">
        <title>Extensive sampling of basidiomycete genomes demonstrates inadequacy of the white-rot/brown-rot paradigm for wood decay fungi.</title>
        <authorList>
            <person name="Riley R."/>
            <person name="Salamov A.A."/>
            <person name="Brown D.W."/>
            <person name="Nagy L.G."/>
            <person name="Floudas D."/>
            <person name="Held B.W."/>
            <person name="Levasseur A."/>
            <person name="Lombard V."/>
            <person name="Morin E."/>
            <person name="Otillar R."/>
            <person name="Lindquist E.A."/>
            <person name="Sun H."/>
            <person name="LaButti K.M."/>
            <person name="Schmutz J."/>
            <person name="Jabbour D."/>
            <person name="Luo H."/>
            <person name="Baker S.E."/>
            <person name="Pisabarro A.G."/>
            <person name="Walton J.D."/>
            <person name="Blanchette R.A."/>
            <person name="Henrissat B."/>
            <person name="Martin F."/>
            <person name="Cullen D."/>
            <person name="Hibbett D.S."/>
            <person name="Grigoriev I.V."/>
        </authorList>
    </citation>
    <scope>NUCLEOTIDE SEQUENCE [LARGE SCALE GENOMIC DNA]</scope>
    <source>
        <strain evidence="2">MUCL 33604</strain>
    </source>
</reference>
<proteinExistence type="predicted"/>
<sequence length="95" mass="10802">MTCGHEGITEKVQQVNCHSPYCQLSSMHRHQSACNCPNTLGKFKEYRRFIGKCDDCIEAELNPPPPPPPVVTATQRAVRQGYNPIYFKGSPQRRR</sequence>
<evidence type="ECO:0000313" key="1">
    <source>
        <dbReference type="EMBL" id="KDQ52369.1"/>
    </source>
</evidence>
<accession>A0A067PC74</accession>
<dbReference type="HOGENOM" id="CLU_2373088_0_0_1"/>
<dbReference type="AlphaFoldDB" id="A0A067PC74"/>
<protein>
    <submittedName>
        <fullName evidence="1">Uncharacterized protein</fullName>
    </submittedName>
</protein>
<dbReference type="EMBL" id="KL197740">
    <property type="protein sequence ID" value="KDQ52369.1"/>
    <property type="molecule type" value="Genomic_DNA"/>
</dbReference>
<name>A0A067PC74_9AGAM</name>